<accession>A0AAI9UWQ3</accession>
<proteinExistence type="predicted"/>
<organism evidence="2 3">
    <name type="scientific">Colletotrichum melonis</name>
    <dbReference type="NCBI Taxonomy" id="1209925"/>
    <lineage>
        <taxon>Eukaryota</taxon>
        <taxon>Fungi</taxon>
        <taxon>Dikarya</taxon>
        <taxon>Ascomycota</taxon>
        <taxon>Pezizomycotina</taxon>
        <taxon>Sordariomycetes</taxon>
        <taxon>Hypocreomycetidae</taxon>
        <taxon>Glomerellales</taxon>
        <taxon>Glomerellaceae</taxon>
        <taxon>Colletotrichum</taxon>
        <taxon>Colletotrichum acutatum species complex</taxon>
    </lineage>
</organism>
<comment type="caution">
    <text evidence="2">The sequence shown here is derived from an EMBL/GenBank/DDBJ whole genome shotgun (WGS) entry which is preliminary data.</text>
</comment>
<evidence type="ECO:0000256" key="1">
    <source>
        <dbReference type="SAM" id="MobiDB-lite"/>
    </source>
</evidence>
<reference evidence="2 3" key="1">
    <citation type="submission" date="2016-10" db="EMBL/GenBank/DDBJ databases">
        <title>The genome sequence of Colletotrichum fioriniae PJ7.</title>
        <authorList>
            <person name="Baroncelli R."/>
        </authorList>
    </citation>
    <scope>NUCLEOTIDE SEQUENCE [LARGE SCALE GENOMIC DNA]</scope>
    <source>
        <strain evidence="2">Col 31</strain>
    </source>
</reference>
<dbReference type="Proteomes" id="UP001239795">
    <property type="component" value="Unassembled WGS sequence"/>
</dbReference>
<feature type="region of interest" description="Disordered" evidence="1">
    <location>
        <begin position="1"/>
        <end position="26"/>
    </location>
</feature>
<dbReference type="AlphaFoldDB" id="A0AAI9UWQ3"/>
<sequence>MGWTLRAAGASRKLGTQGSQQEQESQ</sequence>
<gene>
    <name evidence="2" type="ORF">CMEL01_13120</name>
</gene>
<protein>
    <submittedName>
        <fullName evidence="2">Uncharacterized protein</fullName>
    </submittedName>
</protein>
<keyword evidence="3" id="KW-1185">Reference proteome</keyword>
<evidence type="ECO:0000313" key="3">
    <source>
        <dbReference type="Proteomes" id="UP001239795"/>
    </source>
</evidence>
<name>A0AAI9UWQ3_9PEZI</name>
<feature type="compositionally biased region" description="Low complexity" evidence="1">
    <location>
        <begin position="15"/>
        <end position="26"/>
    </location>
</feature>
<evidence type="ECO:0000313" key="2">
    <source>
        <dbReference type="EMBL" id="KAK1464359.1"/>
    </source>
</evidence>
<dbReference type="EMBL" id="MLGG01000006">
    <property type="protein sequence ID" value="KAK1464359.1"/>
    <property type="molecule type" value="Genomic_DNA"/>
</dbReference>